<evidence type="ECO:0000313" key="2">
    <source>
        <dbReference type="Proteomes" id="UP000612585"/>
    </source>
</evidence>
<dbReference type="AlphaFoldDB" id="A0A8J3ZFV9"/>
<dbReference type="RefSeq" id="WP_204007556.1">
    <property type="nucleotide sequence ID" value="NZ_BOPG01000075.1"/>
</dbReference>
<reference evidence="1" key="1">
    <citation type="submission" date="2021-01" db="EMBL/GenBank/DDBJ databases">
        <title>Whole genome shotgun sequence of Virgisporangium aurantiacum NBRC 16421.</title>
        <authorList>
            <person name="Komaki H."/>
            <person name="Tamura T."/>
        </authorList>
    </citation>
    <scope>NUCLEOTIDE SEQUENCE</scope>
    <source>
        <strain evidence="1">NBRC 16421</strain>
    </source>
</reference>
<dbReference type="EMBL" id="BOPG01000075">
    <property type="protein sequence ID" value="GIJ62122.1"/>
    <property type="molecule type" value="Genomic_DNA"/>
</dbReference>
<organism evidence="1 2">
    <name type="scientific">Virgisporangium aurantiacum</name>
    <dbReference type="NCBI Taxonomy" id="175570"/>
    <lineage>
        <taxon>Bacteria</taxon>
        <taxon>Bacillati</taxon>
        <taxon>Actinomycetota</taxon>
        <taxon>Actinomycetes</taxon>
        <taxon>Micromonosporales</taxon>
        <taxon>Micromonosporaceae</taxon>
        <taxon>Virgisporangium</taxon>
    </lineage>
</organism>
<sequence>MTTGPGGERLLTDASDEVATQFRYIRTVLVDAAGGDWIVEVDREPVDRDDDIAGKTRLAFLVPDRPQWDIDLPNEVLVRIAQQIGNL</sequence>
<name>A0A8J3ZFV9_9ACTN</name>
<comment type="caution">
    <text evidence="1">The sequence shown here is derived from an EMBL/GenBank/DDBJ whole genome shotgun (WGS) entry which is preliminary data.</text>
</comment>
<gene>
    <name evidence="1" type="ORF">Vau01_096380</name>
</gene>
<protein>
    <submittedName>
        <fullName evidence="1">Uncharacterized protein</fullName>
    </submittedName>
</protein>
<accession>A0A8J3ZFV9</accession>
<dbReference type="Proteomes" id="UP000612585">
    <property type="component" value="Unassembled WGS sequence"/>
</dbReference>
<keyword evidence="2" id="KW-1185">Reference proteome</keyword>
<evidence type="ECO:0000313" key="1">
    <source>
        <dbReference type="EMBL" id="GIJ62122.1"/>
    </source>
</evidence>
<proteinExistence type="predicted"/>